<keyword evidence="2" id="KW-1185">Reference proteome</keyword>
<dbReference type="EMBL" id="CAJVQB010000616">
    <property type="protein sequence ID" value="CAG8498575.1"/>
    <property type="molecule type" value="Genomic_DNA"/>
</dbReference>
<organism evidence="1 2">
    <name type="scientific">Gigaspora margarita</name>
    <dbReference type="NCBI Taxonomy" id="4874"/>
    <lineage>
        <taxon>Eukaryota</taxon>
        <taxon>Fungi</taxon>
        <taxon>Fungi incertae sedis</taxon>
        <taxon>Mucoromycota</taxon>
        <taxon>Glomeromycotina</taxon>
        <taxon>Glomeromycetes</taxon>
        <taxon>Diversisporales</taxon>
        <taxon>Gigasporaceae</taxon>
        <taxon>Gigaspora</taxon>
    </lineage>
</organism>
<evidence type="ECO:0000313" key="2">
    <source>
        <dbReference type="Proteomes" id="UP000789901"/>
    </source>
</evidence>
<dbReference type="Proteomes" id="UP000789901">
    <property type="component" value="Unassembled WGS sequence"/>
</dbReference>
<sequence length="39" mass="4564">MTELSVNRYQTAKKINTKPSKLRNLTCTIDVLEELKRVE</sequence>
<accession>A0ABM8W171</accession>
<reference evidence="1 2" key="1">
    <citation type="submission" date="2021-06" db="EMBL/GenBank/DDBJ databases">
        <authorList>
            <person name="Kallberg Y."/>
            <person name="Tangrot J."/>
            <person name="Rosling A."/>
        </authorList>
    </citation>
    <scope>NUCLEOTIDE SEQUENCE [LARGE SCALE GENOMIC DNA]</scope>
    <source>
        <strain evidence="1 2">120-4 pot B 10/14</strain>
    </source>
</reference>
<comment type="caution">
    <text evidence="1">The sequence shown here is derived from an EMBL/GenBank/DDBJ whole genome shotgun (WGS) entry which is preliminary data.</text>
</comment>
<name>A0ABM8W171_GIGMA</name>
<protein>
    <submittedName>
        <fullName evidence="1">10744_t:CDS:1</fullName>
    </submittedName>
</protein>
<gene>
    <name evidence="1" type="ORF">GMARGA_LOCUS2084</name>
</gene>
<proteinExistence type="predicted"/>
<evidence type="ECO:0000313" key="1">
    <source>
        <dbReference type="EMBL" id="CAG8498575.1"/>
    </source>
</evidence>